<keyword evidence="1" id="KW-0175">Coiled coil</keyword>
<feature type="compositionally biased region" description="Pro residues" evidence="2">
    <location>
        <begin position="187"/>
        <end position="204"/>
    </location>
</feature>
<feature type="coiled-coil region" evidence="1">
    <location>
        <begin position="461"/>
        <end position="571"/>
    </location>
</feature>
<keyword evidence="3" id="KW-0732">Signal</keyword>
<comment type="caution">
    <text evidence="4">The sequence shown here is derived from an EMBL/GenBank/DDBJ whole genome shotgun (WGS) entry which is preliminary data.</text>
</comment>
<organism evidence="4 5">
    <name type="scientific">candidate division WWE3 bacterium</name>
    <dbReference type="NCBI Taxonomy" id="2053526"/>
    <lineage>
        <taxon>Bacteria</taxon>
        <taxon>Katanobacteria</taxon>
    </lineage>
</organism>
<evidence type="ECO:0000256" key="3">
    <source>
        <dbReference type="SAM" id="SignalP"/>
    </source>
</evidence>
<evidence type="ECO:0000256" key="1">
    <source>
        <dbReference type="SAM" id="Coils"/>
    </source>
</evidence>
<protein>
    <submittedName>
        <fullName evidence="4">Uncharacterized protein</fullName>
    </submittedName>
</protein>
<gene>
    <name evidence="4" type="ORF">HS096_02315</name>
</gene>
<feature type="chain" id="PRO_5037688278" evidence="3">
    <location>
        <begin position="28"/>
        <end position="697"/>
    </location>
</feature>
<dbReference type="Proteomes" id="UP000710385">
    <property type="component" value="Unassembled WGS sequence"/>
</dbReference>
<feature type="signal peptide" evidence="3">
    <location>
        <begin position="1"/>
        <end position="27"/>
    </location>
</feature>
<dbReference type="AlphaFoldDB" id="A0A928Y663"/>
<proteinExistence type="predicted"/>
<evidence type="ECO:0000313" key="5">
    <source>
        <dbReference type="Proteomes" id="UP000710385"/>
    </source>
</evidence>
<evidence type="ECO:0000256" key="2">
    <source>
        <dbReference type="SAM" id="MobiDB-lite"/>
    </source>
</evidence>
<sequence>MHRLRHLWCVLLSGFLAVLFFAARVSAQGNPPVEGVNFKVIHPRDGNPEWTYFMILPHKNVNTHKLAEIFRTDQWSIREDNPTGTLAVCETRPGHFDMSRGIKDPEGRRTNAVWANCPKEKQYVYMLYSTVLVLKGKKHLSFDEKQQVLSTLESCTDRTCLLETASRVSGKDALAHPGSGIGNTVVAPPPDKPAAIQPPPPPAPPPPALAIVKTEGTGDGPFWGAIVLALIGLVVAVRERSRAMRFQRYSTAFPKIEAQSAHLSSECSDLQDAIRNAVLKLNKSVLGNGPLPGVRQDPKKLLSVIADRVVERFYGVHGALGELARNVNGGQVSLSAALEPSDIARINERVTVLKSSRTAAVAQEVETKLRLEEISAVHERQKQERSFKDFLAELYVRFRGAPPDGYQERPADELERDVLRLVETADESYRRGIDEVRQVIGLPAIDQAQACFDAGALEDIHEALEEKRMLLESLAASSETELTTLSERIDFVSSDSTLERFRRRCEELAEKLFHLKASAKPAETPTGQEQRTASEDIERLVTEHAALEIRLAELEGQNAGLRIRLYEAERQPTTNRMPTFHDIQVGGEKPASAEIESIGLEPAKSGRTMTPPAVGTISTLDTRSPKRRAAFSGIHAFADIVEGHVTFRLEHDSELPIIRRLAQLLNRNFQWESAKGETHTFKPGKLLNEQYWAAIAG</sequence>
<dbReference type="EMBL" id="JABTTY010000001">
    <property type="protein sequence ID" value="MBE7525202.1"/>
    <property type="molecule type" value="Genomic_DNA"/>
</dbReference>
<evidence type="ECO:0000313" key="4">
    <source>
        <dbReference type="EMBL" id="MBE7525202.1"/>
    </source>
</evidence>
<accession>A0A928Y663</accession>
<name>A0A928Y663_UNCKA</name>
<reference evidence="4" key="1">
    <citation type="submission" date="2020-05" db="EMBL/GenBank/DDBJ databases">
        <title>High-Quality Genomes of Partial-Nitritation/Anammox System by Hierarchical Clustering Based Hybrid Assembly.</title>
        <authorList>
            <person name="Liu L."/>
            <person name="Wang Y."/>
            <person name="Che Y."/>
            <person name="Chen Y."/>
            <person name="Xia Y."/>
            <person name="Luo R."/>
            <person name="Cheng S.H."/>
            <person name="Zheng C."/>
            <person name="Zhang T."/>
        </authorList>
    </citation>
    <scope>NUCLEOTIDE SEQUENCE</scope>
    <source>
        <strain evidence="4">H1_PAT1</strain>
    </source>
</reference>
<feature type="region of interest" description="Disordered" evidence="2">
    <location>
        <begin position="179"/>
        <end position="204"/>
    </location>
</feature>